<dbReference type="GO" id="GO:0019748">
    <property type="term" value="P:secondary metabolic process"/>
    <property type="evidence" value="ECO:0007669"/>
    <property type="project" value="TreeGrafter"/>
</dbReference>
<dbReference type="OrthoDB" id="414698at2759"/>
<dbReference type="InterPro" id="IPR005645">
    <property type="entry name" value="FSH-like_dom"/>
</dbReference>
<dbReference type="Gene3D" id="3.40.50.1820">
    <property type="entry name" value="alpha/beta hydrolase"/>
    <property type="match status" value="1"/>
</dbReference>
<reference evidence="3 4" key="1">
    <citation type="submission" date="2014-06" db="EMBL/GenBank/DDBJ databases">
        <title>The Genome of the Aflatoxigenic Filamentous Fungus Aspergillus nomius.</title>
        <authorList>
            <person name="Moore M.G."/>
            <person name="Shannon B.M."/>
            <person name="Brian M.M."/>
        </authorList>
    </citation>
    <scope>NUCLEOTIDE SEQUENCE [LARGE SCALE GENOMIC DNA]</scope>
    <source>
        <strain evidence="3 4">NRRL 13137</strain>
    </source>
</reference>
<dbReference type="Pfam" id="PF03959">
    <property type="entry name" value="FSH1"/>
    <property type="match status" value="1"/>
</dbReference>
<feature type="domain" description="Serine hydrolase" evidence="2">
    <location>
        <begin position="13"/>
        <end position="218"/>
    </location>
</feature>
<dbReference type="GeneID" id="26806745"/>
<evidence type="ECO:0000256" key="1">
    <source>
        <dbReference type="ARBA" id="ARBA00022801"/>
    </source>
</evidence>
<name>A0A0L1J6F8_ASPN3</name>
<evidence type="ECO:0000313" key="4">
    <source>
        <dbReference type="Proteomes" id="UP000037505"/>
    </source>
</evidence>
<comment type="caution">
    <text evidence="3">The sequence shown here is derived from an EMBL/GenBank/DDBJ whole genome shotgun (WGS) entry which is preliminary data.</text>
</comment>
<evidence type="ECO:0000259" key="2">
    <source>
        <dbReference type="Pfam" id="PF03959"/>
    </source>
</evidence>
<dbReference type="GO" id="GO:0016787">
    <property type="term" value="F:hydrolase activity"/>
    <property type="evidence" value="ECO:0007669"/>
    <property type="project" value="UniProtKB-KW"/>
</dbReference>
<dbReference type="PANTHER" id="PTHR48070">
    <property type="entry name" value="ESTERASE OVCA2"/>
    <property type="match status" value="1"/>
</dbReference>
<protein>
    <recommendedName>
        <fullName evidence="2">Serine hydrolase domain-containing protein</fullName>
    </recommendedName>
</protein>
<dbReference type="GO" id="GO:0005737">
    <property type="term" value="C:cytoplasm"/>
    <property type="evidence" value="ECO:0007669"/>
    <property type="project" value="TreeGrafter"/>
</dbReference>
<sequence length="236" mass="25985">MQSDLEKRSNTARFKILCLHGIGTNSEIFEAQTAGLRYQLGEDFEYEFVDGGYDCPAASGIREIFGDEICYSYFDSSADSVMEAVQDLYAYTNENGPFDAVMGFSLGAALAVKLLLHFDRLQTAGGQVQTCPPFKCAILLCGILPYNLTELERGRKQVLHPGDQGNLVRIPTVHGWSPTDVDYAEQSRLLMHMCEPAKRVEIAHSAGHSVPSRGEELNKLAQAICSMMGSVCKTEM</sequence>
<keyword evidence="1" id="KW-0378">Hydrolase</keyword>
<dbReference type="InterPro" id="IPR050593">
    <property type="entry name" value="LovG"/>
</dbReference>
<dbReference type="EMBL" id="JNOM01000086">
    <property type="protein sequence ID" value="KNG87270.1"/>
    <property type="molecule type" value="Genomic_DNA"/>
</dbReference>
<dbReference type="InterPro" id="IPR029058">
    <property type="entry name" value="AB_hydrolase_fold"/>
</dbReference>
<dbReference type="STRING" id="1509407.A0A0L1J6F8"/>
<gene>
    <name evidence="3" type="ORF">ANOM_004941</name>
</gene>
<dbReference type="GO" id="GO:0005634">
    <property type="term" value="C:nucleus"/>
    <property type="evidence" value="ECO:0007669"/>
    <property type="project" value="TreeGrafter"/>
</dbReference>
<keyword evidence="4" id="KW-1185">Reference proteome</keyword>
<proteinExistence type="predicted"/>
<dbReference type="PANTHER" id="PTHR48070:SF7">
    <property type="entry name" value="SERINE HYDROLASE FSH DOMAIN-CONTAINING PROTEIN-RELATED"/>
    <property type="match status" value="1"/>
</dbReference>
<accession>A0A0L1J6F8</accession>
<dbReference type="AlphaFoldDB" id="A0A0L1J6F8"/>
<dbReference type="SUPFAM" id="SSF53474">
    <property type="entry name" value="alpha/beta-Hydrolases"/>
    <property type="match status" value="1"/>
</dbReference>
<evidence type="ECO:0000313" key="3">
    <source>
        <dbReference type="EMBL" id="KNG87270.1"/>
    </source>
</evidence>
<dbReference type="Proteomes" id="UP000037505">
    <property type="component" value="Unassembled WGS sequence"/>
</dbReference>
<dbReference type="RefSeq" id="XP_015408193.1">
    <property type="nucleotide sequence ID" value="XM_015550198.1"/>
</dbReference>
<organism evidence="3 4">
    <name type="scientific">Aspergillus nomiae NRRL (strain ATCC 15546 / NRRL 13137 / CBS 260.88 / M93)</name>
    <dbReference type="NCBI Taxonomy" id="1509407"/>
    <lineage>
        <taxon>Eukaryota</taxon>
        <taxon>Fungi</taxon>
        <taxon>Dikarya</taxon>
        <taxon>Ascomycota</taxon>
        <taxon>Pezizomycotina</taxon>
        <taxon>Eurotiomycetes</taxon>
        <taxon>Eurotiomycetidae</taxon>
        <taxon>Eurotiales</taxon>
        <taxon>Aspergillaceae</taxon>
        <taxon>Aspergillus</taxon>
        <taxon>Aspergillus subgen. Circumdati</taxon>
    </lineage>
</organism>